<organism evidence="1">
    <name type="scientific">Haemonchus placei</name>
    <name type="common">Barber's pole worm</name>
    <dbReference type="NCBI Taxonomy" id="6290"/>
    <lineage>
        <taxon>Eukaryota</taxon>
        <taxon>Metazoa</taxon>
        <taxon>Ecdysozoa</taxon>
        <taxon>Nematoda</taxon>
        <taxon>Chromadorea</taxon>
        <taxon>Rhabditida</taxon>
        <taxon>Rhabditina</taxon>
        <taxon>Rhabditomorpha</taxon>
        <taxon>Strongyloidea</taxon>
        <taxon>Trichostrongylidae</taxon>
        <taxon>Haemonchus</taxon>
    </lineage>
</organism>
<dbReference type="WBParaSite" id="HPLM_0000445201-mRNA-1">
    <property type="protein sequence ID" value="HPLM_0000445201-mRNA-1"/>
    <property type="gene ID" value="HPLM_0000445201"/>
</dbReference>
<proteinExistence type="predicted"/>
<protein>
    <submittedName>
        <fullName evidence="1">ERVV2 protein</fullName>
    </submittedName>
</protein>
<name>A0A0N4W3P6_HAEPC</name>
<evidence type="ECO:0000313" key="1">
    <source>
        <dbReference type="WBParaSite" id="HPLM_0000445201-mRNA-1"/>
    </source>
</evidence>
<accession>A0A0N4W3P6</accession>
<sequence>LNSQITQRLDTTTDRLRVITQVLADLAVDIHAFKDRQCAIVI</sequence>
<dbReference type="AlphaFoldDB" id="A0A0N4W3P6"/>
<reference evidence="1" key="1">
    <citation type="submission" date="2017-02" db="UniProtKB">
        <authorList>
            <consortium name="WormBaseParasite"/>
        </authorList>
    </citation>
    <scope>IDENTIFICATION</scope>
</reference>